<dbReference type="EMBL" id="PJQY01002283">
    <property type="protein sequence ID" value="PQP95029.1"/>
    <property type="molecule type" value="Genomic_DNA"/>
</dbReference>
<dbReference type="AlphaFoldDB" id="A0A314XR63"/>
<accession>A0A314XR63</accession>
<dbReference type="GO" id="GO:0004386">
    <property type="term" value="F:helicase activity"/>
    <property type="evidence" value="ECO:0007669"/>
    <property type="project" value="UniProtKB-KW"/>
</dbReference>
<keyword evidence="1" id="KW-0378">Hydrolase</keyword>
<organism evidence="1 2">
    <name type="scientific">Prunus yedoensis var. nudiflora</name>
    <dbReference type="NCBI Taxonomy" id="2094558"/>
    <lineage>
        <taxon>Eukaryota</taxon>
        <taxon>Viridiplantae</taxon>
        <taxon>Streptophyta</taxon>
        <taxon>Embryophyta</taxon>
        <taxon>Tracheophyta</taxon>
        <taxon>Spermatophyta</taxon>
        <taxon>Magnoliopsida</taxon>
        <taxon>eudicotyledons</taxon>
        <taxon>Gunneridae</taxon>
        <taxon>Pentapetalae</taxon>
        <taxon>rosids</taxon>
        <taxon>fabids</taxon>
        <taxon>Rosales</taxon>
        <taxon>Rosaceae</taxon>
        <taxon>Amygdaloideae</taxon>
        <taxon>Amygdaleae</taxon>
        <taxon>Prunus</taxon>
    </lineage>
</organism>
<keyword evidence="1" id="KW-0067">ATP-binding</keyword>
<dbReference type="InterPro" id="IPR027417">
    <property type="entry name" value="P-loop_NTPase"/>
</dbReference>
<dbReference type="Proteomes" id="UP000250321">
    <property type="component" value="Unassembled WGS sequence"/>
</dbReference>
<reference evidence="1 2" key="1">
    <citation type="submission" date="2018-02" db="EMBL/GenBank/DDBJ databases">
        <title>Draft genome of wild Prunus yedoensis var. nudiflora.</title>
        <authorList>
            <person name="Baek S."/>
            <person name="Kim J.-H."/>
            <person name="Choi K."/>
            <person name="Kim G.-B."/>
            <person name="Cho A."/>
            <person name="Jang H."/>
            <person name="Shin C.-H."/>
            <person name="Yu H.-J."/>
            <person name="Mun J.-H."/>
        </authorList>
    </citation>
    <scope>NUCLEOTIDE SEQUENCE [LARGE SCALE GENOMIC DNA]</scope>
    <source>
        <strain evidence="2">cv. Jeju island</strain>
        <tissue evidence="1">Leaf</tissue>
    </source>
</reference>
<gene>
    <name evidence="1" type="ORF">Pyn_07009</name>
</gene>
<dbReference type="Gene3D" id="3.40.50.300">
    <property type="entry name" value="P-loop containing nucleotide triphosphate hydrolases"/>
    <property type="match status" value="1"/>
</dbReference>
<keyword evidence="2" id="KW-1185">Reference proteome</keyword>
<dbReference type="STRING" id="2094558.A0A314XR63"/>
<keyword evidence="1" id="KW-0547">Nucleotide-binding</keyword>
<proteinExistence type="predicted"/>
<protein>
    <submittedName>
        <fullName evidence="1">Putative ATP-dependent helicase C29A10.10c</fullName>
    </submittedName>
</protein>
<keyword evidence="1" id="KW-0347">Helicase</keyword>
<comment type="caution">
    <text evidence="1">The sequence shown here is derived from an EMBL/GenBank/DDBJ whole genome shotgun (WGS) entry which is preliminary data.</text>
</comment>
<name>A0A314XR63_PRUYE</name>
<evidence type="ECO:0000313" key="2">
    <source>
        <dbReference type="Proteomes" id="UP000250321"/>
    </source>
</evidence>
<evidence type="ECO:0000313" key="1">
    <source>
        <dbReference type="EMBL" id="PQP95029.1"/>
    </source>
</evidence>
<dbReference type="OrthoDB" id="3156807at2759"/>
<sequence>MGSSWDWKNQDSCYVTLLLLKLKCRTLICAPTNIAVLEVAARLLGLVNHSLGCGKYGLGDIILFGNGERMKIDNYDDLVEEKYLLYSKEIRERRCDEDGKDSNNLLTTMKRVVNDSNSTKDDEDDFLTLEEFVKEKLCSIGKDLKICMENLYTHLPTSCISLEVVKAMIRAWICSVLLKLYCRMSVLIMKGHN</sequence>